<evidence type="ECO:0000256" key="3">
    <source>
        <dbReference type="ARBA" id="ARBA00023125"/>
    </source>
</evidence>
<proteinExistence type="inferred from homology"/>
<dbReference type="InterPro" id="IPR006119">
    <property type="entry name" value="Resolv_N"/>
</dbReference>
<evidence type="ECO:0000256" key="6">
    <source>
        <dbReference type="PROSITE-ProRule" id="PRU10137"/>
    </source>
</evidence>
<dbReference type="Gene3D" id="1.10.10.60">
    <property type="entry name" value="Homeodomain-like"/>
    <property type="match status" value="1"/>
</dbReference>
<dbReference type="SUPFAM" id="SSF53041">
    <property type="entry name" value="Resolvase-like"/>
    <property type="match status" value="1"/>
</dbReference>
<evidence type="ECO:0000256" key="1">
    <source>
        <dbReference type="ARBA" id="ARBA00009913"/>
    </source>
</evidence>
<dbReference type="Gene3D" id="3.40.50.1390">
    <property type="entry name" value="Resolvase, N-terminal catalytic domain"/>
    <property type="match status" value="1"/>
</dbReference>
<accession>A0AAW9FJ33</accession>
<dbReference type="InterPro" id="IPR050639">
    <property type="entry name" value="SSR_resolvase"/>
</dbReference>
<dbReference type="SMART" id="SM00857">
    <property type="entry name" value="Resolvase"/>
    <property type="match status" value="1"/>
</dbReference>
<dbReference type="SUPFAM" id="SSF46689">
    <property type="entry name" value="Homeodomain-like"/>
    <property type="match status" value="1"/>
</dbReference>
<dbReference type="Pfam" id="PF00239">
    <property type="entry name" value="Resolvase"/>
    <property type="match status" value="1"/>
</dbReference>
<dbReference type="PROSITE" id="PS51736">
    <property type="entry name" value="RECOMBINASES_3"/>
    <property type="match status" value="1"/>
</dbReference>
<feature type="active site" description="O-(5'-phospho-DNA)-serine intermediate" evidence="5 6">
    <location>
        <position position="18"/>
    </location>
</feature>
<dbReference type="PROSITE" id="PS00397">
    <property type="entry name" value="RECOMBINASES_1"/>
    <property type="match status" value="1"/>
</dbReference>
<keyword evidence="2" id="KW-0229">DNA integration</keyword>
<comment type="similarity">
    <text evidence="1">Belongs to the site-specific recombinase resolvase family.</text>
</comment>
<keyword evidence="4" id="KW-0233">DNA recombination</keyword>
<dbReference type="GO" id="GO:0015074">
    <property type="term" value="P:DNA integration"/>
    <property type="evidence" value="ECO:0007669"/>
    <property type="project" value="UniProtKB-KW"/>
</dbReference>
<gene>
    <name evidence="8" type="ORF">RMR22_26995</name>
</gene>
<evidence type="ECO:0000259" key="7">
    <source>
        <dbReference type="PROSITE" id="PS51736"/>
    </source>
</evidence>
<comment type="caution">
    <text evidence="8">The sequence shown here is derived from an EMBL/GenBank/DDBJ whole genome shotgun (WGS) entry which is preliminary data.</text>
</comment>
<dbReference type="PANTHER" id="PTHR30461">
    <property type="entry name" value="DNA-INVERTASE FROM LAMBDOID PROPHAGE"/>
    <property type="match status" value="1"/>
</dbReference>
<evidence type="ECO:0000256" key="2">
    <source>
        <dbReference type="ARBA" id="ARBA00022908"/>
    </source>
</evidence>
<dbReference type="InterPro" id="IPR036162">
    <property type="entry name" value="Resolvase-like_N_sf"/>
</dbReference>
<evidence type="ECO:0000313" key="8">
    <source>
        <dbReference type="EMBL" id="MDX8305870.1"/>
    </source>
</evidence>
<protein>
    <submittedName>
        <fullName evidence="8">Recombinase family protein</fullName>
    </submittedName>
</protein>
<dbReference type="AlphaFoldDB" id="A0AAW9FJ33"/>
<dbReference type="CDD" id="cd03768">
    <property type="entry name" value="SR_ResInv"/>
    <property type="match status" value="1"/>
</dbReference>
<dbReference type="PANTHER" id="PTHR30461:SF26">
    <property type="entry name" value="RESOLVASE HOMOLOG YNEB"/>
    <property type="match status" value="1"/>
</dbReference>
<dbReference type="GO" id="GO:0003677">
    <property type="term" value="F:DNA binding"/>
    <property type="evidence" value="ECO:0007669"/>
    <property type="project" value="UniProtKB-KW"/>
</dbReference>
<dbReference type="InterPro" id="IPR006118">
    <property type="entry name" value="Recombinase_CS"/>
</dbReference>
<sequence length="201" mass="22015">MHDSDAQKVMLFGYARVSTEGQDLTGQVEQLTAAGCERVYREKMSGATAERPQLRLAIKALMEGDTLVVVAVDRLARDTRDLLNILHEIREAKAGFRSLSEPIVDTTSELADVVLAVLGIAAKWERARLKERTASGRAHARAQGVKFGPKHKLTAHQQKEIIHRVAAGEPQRSVARSYNVNQATISRLLNSGKPEPTPSGD</sequence>
<organism evidence="8">
    <name type="scientific">Agrobacterium rosae</name>
    <dbReference type="NCBI Taxonomy" id="1972867"/>
    <lineage>
        <taxon>Bacteria</taxon>
        <taxon>Pseudomonadati</taxon>
        <taxon>Pseudomonadota</taxon>
        <taxon>Alphaproteobacteria</taxon>
        <taxon>Hyphomicrobiales</taxon>
        <taxon>Rhizobiaceae</taxon>
        <taxon>Rhizobium/Agrobacterium group</taxon>
        <taxon>Agrobacterium</taxon>
    </lineage>
</organism>
<dbReference type="GO" id="GO:0000150">
    <property type="term" value="F:DNA strand exchange activity"/>
    <property type="evidence" value="ECO:0007669"/>
    <property type="project" value="InterPro"/>
</dbReference>
<dbReference type="EMBL" id="JAVRAF010000034">
    <property type="protein sequence ID" value="MDX8305870.1"/>
    <property type="molecule type" value="Genomic_DNA"/>
</dbReference>
<reference evidence="8" key="1">
    <citation type="journal article" date="2023" name="Phytobiomes J">
        <title>Deciphering the key players within the bacterial microbiota associated with aerial crown gall tumors on rhododendron: Insights into the gallobiome.</title>
        <authorList>
            <person name="Kuzmanovic N."/>
            <person name="Nesme J."/>
            <person name="Wolf J."/>
            <person name="Neumann-Schaal M."/>
            <person name="Petersen J."/>
            <person name="Fernandez-Gnecco G."/>
            <person name="Sproeer C."/>
            <person name="Bunk B."/>
            <person name="Overmann J."/>
            <person name="Sorensen S.J."/>
            <person name="Idczak E."/>
            <person name="Smalla K."/>
        </authorList>
    </citation>
    <scope>NUCLEOTIDE SEQUENCE</scope>
    <source>
        <strain evidence="8">Rho-11.1</strain>
    </source>
</reference>
<name>A0AAW9FJ33_9HYPH</name>
<dbReference type="InterPro" id="IPR009057">
    <property type="entry name" value="Homeodomain-like_sf"/>
</dbReference>
<evidence type="ECO:0000256" key="4">
    <source>
        <dbReference type="ARBA" id="ARBA00023172"/>
    </source>
</evidence>
<evidence type="ECO:0000256" key="5">
    <source>
        <dbReference type="PIRSR" id="PIRSR606118-50"/>
    </source>
</evidence>
<dbReference type="PROSITE" id="PS00398">
    <property type="entry name" value="RECOMBINASES_2"/>
    <property type="match status" value="1"/>
</dbReference>
<keyword evidence="3" id="KW-0238">DNA-binding</keyword>
<feature type="domain" description="Resolvase/invertase-type recombinase catalytic" evidence="7">
    <location>
        <begin position="10"/>
        <end position="144"/>
    </location>
</feature>